<evidence type="ECO:0000313" key="2">
    <source>
        <dbReference type="EMBL" id="GGJ01925.1"/>
    </source>
</evidence>
<dbReference type="PANTHER" id="PTHR43751:SF3">
    <property type="entry name" value="SULFATASE N-TERMINAL DOMAIN-CONTAINING PROTEIN"/>
    <property type="match status" value="1"/>
</dbReference>
<comment type="caution">
    <text evidence="2">The sequence shown here is derived from an EMBL/GenBank/DDBJ whole genome shotgun (WGS) entry which is preliminary data.</text>
</comment>
<dbReference type="InterPro" id="IPR000917">
    <property type="entry name" value="Sulfatase_N"/>
</dbReference>
<protein>
    <recommendedName>
        <fullName evidence="1">Sulfatase N-terminal domain-containing protein</fullName>
    </recommendedName>
</protein>
<sequence>MFTGCYPSRHGVFNSQLSLTYDGPTIAELLSENGYRTLGFSNSYHTSTERNFHRGFDYYHDVFELPRFLGKMYDPSLDFLRFLPNYFLKNYDISDLQLRRLKTQLTQTEEPFFGFINLNAAHSPYDPPSKFRKQFEAYFDQWDTVDKETAKHIATGNGRDYTLGDNKVTETEWNLVKCWYDGEIRYTDYLLSKFIDFFKNEGLYDDTLLIVAADHGEHFGEHNLVYHAYSLFEELVNVPLIVKWPDGHHGHNRALPSEISNNLVSLTDIAPTICEWAGIETPSGMQGRDLTIGSGRDAVFAEYDRPQPPKRDQMLETYNGFEEYDRGLQAIRTTEYKLIRTTTGEETLYRIQNGDETAVENEKVQHQLSQRMNERLDEIPDGEHDEDLDDHVKDHLEKMGYI</sequence>
<dbReference type="Proteomes" id="UP000653099">
    <property type="component" value="Unassembled WGS sequence"/>
</dbReference>
<name>A0A830ENJ9_9EURY</name>
<keyword evidence="3" id="KW-1185">Reference proteome</keyword>
<dbReference type="SUPFAM" id="SSF53649">
    <property type="entry name" value="Alkaline phosphatase-like"/>
    <property type="match status" value="1"/>
</dbReference>
<dbReference type="AlphaFoldDB" id="A0A830ENJ9"/>
<proteinExistence type="predicted"/>
<evidence type="ECO:0000259" key="1">
    <source>
        <dbReference type="Pfam" id="PF00884"/>
    </source>
</evidence>
<dbReference type="CDD" id="cd16148">
    <property type="entry name" value="sulfatase_like"/>
    <property type="match status" value="1"/>
</dbReference>
<accession>A0A830ENJ9</accession>
<dbReference type="InterPro" id="IPR017850">
    <property type="entry name" value="Alkaline_phosphatase_core_sf"/>
</dbReference>
<reference evidence="2" key="2">
    <citation type="submission" date="2020-09" db="EMBL/GenBank/DDBJ databases">
        <authorList>
            <person name="Sun Q."/>
            <person name="Ohkuma M."/>
        </authorList>
    </citation>
    <scope>NUCLEOTIDE SEQUENCE</scope>
    <source>
        <strain evidence="2">JCM 14359</strain>
    </source>
</reference>
<reference evidence="2" key="1">
    <citation type="journal article" date="2014" name="Int. J. Syst. Evol. Microbiol.">
        <title>Complete genome sequence of Corynebacterium casei LMG S-19264T (=DSM 44701T), isolated from a smear-ripened cheese.</title>
        <authorList>
            <consortium name="US DOE Joint Genome Institute (JGI-PGF)"/>
            <person name="Walter F."/>
            <person name="Albersmeier A."/>
            <person name="Kalinowski J."/>
            <person name="Ruckert C."/>
        </authorList>
    </citation>
    <scope>NUCLEOTIDE SEQUENCE</scope>
    <source>
        <strain evidence="2">JCM 14359</strain>
    </source>
</reference>
<organism evidence="2 3">
    <name type="scientific">Halobellus salinus</name>
    <dbReference type="NCBI Taxonomy" id="931585"/>
    <lineage>
        <taxon>Archaea</taxon>
        <taxon>Methanobacteriati</taxon>
        <taxon>Methanobacteriota</taxon>
        <taxon>Stenosarchaea group</taxon>
        <taxon>Halobacteria</taxon>
        <taxon>Halobacteriales</taxon>
        <taxon>Haloferacaceae</taxon>
        <taxon>Halobellus</taxon>
    </lineage>
</organism>
<dbReference type="InterPro" id="IPR052701">
    <property type="entry name" value="GAG_Ulvan_Degrading_Sulfatases"/>
</dbReference>
<feature type="domain" description="Sulfatase N-terminal" evidence="1">
    <location>
        <begin position="1"/>
        <end position="279"/>
    </location>
</feature>
<gene>
    <name evidence="2" type="ORF">GCM10008995_09630</name>
</gene>
<dbReference type="EMBL" id="BMOC01000004">
    <property type="protein sequence ID" value="GGJ01925.1"/>
    <property type="molecule type" value="Genomic_DNA"/>
</dbReference>
<evidence type="ECO:0000313" key="3">
    <source>
        <dbReference type="Proteomes" id="UP000653099"/>
    </source>
</evidence>
<dbReference type="Pfam" id="PF00884">
    <property type="entry name" value="Sulfatase"/>
    <property type="match status" value="1"/>
</dbReference>
<dbReference type="PANTHER" id="PTHR43751">
    <property type="entry name" value="SULFATASE"/>
    <property type="match status" value="1"/>
</dbReference>
<dbReference type="Gene3D" id="3.40.720.10">
    <property type="entry name" value="Alkaline Phosphatase, subunit A"/>
    <property type="match status" value="1"/>
</dbReference>